<proteinExistence type="inferred from homology"/>
<dbReference type="CDD" id="cd06309">
    <property type="entry name" value="PBP1_galactofuranose_YtfQ-like"/>
    <property type="match status" value="1"/>
</dbReference>
<evidence type="ECO:0000256" key="2">
    <source>
        <dbReference type="ARBA" id="ARBA00007639"/>
    </source>
</evidence>
<evidence type="ECO:0000313" key="6">
    <source>
        <dbReference type="EMBL" id="GAA0285713.1"/>
    </source>
</evidence>
<evidence type="ECO:0000313" key="7">
    <source>
        <dbReference type="Proteomes" id="UP001501867"/>
    </source>
</evidence>
<feature type="compositionally biased region" description="Polar residues" evidence="4">
    <location>
        <begin position="93"/>
        <end position="115"/>
    </location>
</feature>
<comment type="similarity">
    <text evidence="2">Belongs to the bacterial solute-binding protein 2 family.</text>
</comment>
<accession>A0ABN0VBX2</accession>
<dbReference type="InterPro" id="IPR001920">
    <property type="entry name" value="Asp/Glu_race"/>
</dbReference>
<dbReference type="EMBL" id="BAAABV010000015">
    <property type="protein sequence ID" value="GAA0285713.1"/>
    <property type="molecule type" value="Genomic_DNA"/>
</dbReference>
<dbReference type="SUPFAM" id="SSF53822">
    <property type="entry name" value="Periplasmic binding protein-like I"/>
    <property type="match status" value="1"/>
</dbReference>
<reference evidence="6 7" key="1">
    <citation type="journal article" date="2019" name="Int. J. Syst. Evol. Microbiol.">
        <title>The Global Catalogue of Microorganisms (GCM) 10K type strain sequencing project: providing services to taxonomists for standard genome sequencing and annotation.</title>
        <authorList>
            <consortium name="The Broad Institute Genomics Platform"/>
            <consortium name="The Broad Institute Genome Sequencing Center for Infectious Disease"/>
            <person name="Wu L."/>
            <person name="Ma J."/>
        </authorList>
    </citation>
    <scope>NUCLEOTIDE SEQUENCE [LARGE SCALE GENOMIC DNA]</scope>
    <source>
        <strain evidence="6 7">JCM 4505</strain>
    </source>
</reference>
<gene>
    <name evidence="6" type="ORF">GCM10010302_24970</name>
</gene>
<comment type="caution">
    <text evidence="6">The sequence shown here is derived from an EMBL/GenBank/DDBJ whole genome shotgun (WGS) entry which is preliminary data.</text>
</comment>
<comment type="subcellular location">
    <subcellularLocation>
        <location evidence="1">Cell envelope</location>
    </subcellularLocation>
</comment>
<organism evidence="6 7">
    <name type="scientific">Streptomyces polychromogenes</name>
    <dbReference type="NCBI Taxonomy" id="67342"/>
    <lineage>
        <taxon>Bacteria</taxon>
        <taxon>Bacillati</taxon>
        <taxon>Actinomycetota</taxon>
        <taxon>Actinomycetes</taxon>
        <taxon>Kitasatosporales</taxon>
        <taxon>Streptomycetaceae</taxon>
        <taxon>Streptomyces</taxon>
    </lineage>
</organism>
<dbReference type="PANTHER" id="PTHR46847">
    <property type="entry name" value="D-ALLOSE-BINDING PERIPLASMIC PROTEIN-RELATED"/>
    <property type="match status" value="1"/>
</dbReference>
<dbReference type="Pfam" id="PF13407">
    <property type="entry name" value="Peripla_BP_4"/>
    <property type="match status" value="1"/>
</dbReference>
<dbReference type="Proteomes" id="UP001501867">
    <property type="component" value="Unassembled WGS sequence"/>
</dbReference>
<dbReference type="InterPro" id="IPR028082">
    <property type="entry name" value="Peripla_BP_I"/>
</dbReference>
<evidence type="ECO:0000259" key="5">
    <source>
        <dbReference type="Pfam" id="PF13407"/>
    </source>
</evidence>
<dbReference type="InterPro" id="IPR025997">
    <property type="entry name" value="SBP_2_dom"/>
</dbReference>
<sequence>MGPLATADLYHRLVRHTPADSDQAHLPVLMWADPAVPDRIAALLGEGPSPVPPMVDGAAGSSVREQAARSCPADHEQKRASPLGRPSRAWLSASLSHTTPTTATSVPQESIMSHSSLDVPNAEGKKEPMSDLPPLAKKDTYKVGFAQVEANNPWRIAQTESMKAEAAKLGYQLVYTDAQSSAAKQVSDVNAMIAQGVDLIFLSPREEKPLIPAVRAAKDAGIPVVLLDRSVDLALAKPGVDYVTFIGSDFVMQGQRVGEWLAKNAKDKKKIIQLEGTAGSSPAMGRKKGFDDAVKAAGGFEIVASRSGDFSRDKGCQVAEALLKAHPGAQLIYAHNDEMAFGAIAALESVGKIPGKDVLVLSVDGGKEAVDAISRGKLAAAVECNPRFGPIAFETLKRYAAGDRVASWVKVTDKFFDASNAATEVAGAY</sequence>
<keyword evidence="7" id="KW-1185">Reference proteome</keyword>
<keyword evidence="3" id="KW-0732">Signal</keyword>
<protein>
    <recommendedName>
        <fullName evidence="5">Periplasmic binding protein domain-containing protein</fullName>
    </recommendedName>
</protein>
<name>A0ABN0VBX2_9ACTN</name>
<evidence type="ECO:0000256" key="3">
    <source>
        <dbReference type="ARBA" id="ARBA00022729"/>
    </source>
</evidence>
<dbReference type="Gene3D" id="3.40.50.1860">
    <property type="match status" value="1"/>
</dbReference>
<feature type="region of interest" description="Disordered" evidence="4">
    <location>
        <begin position="47"/>
        <end position="115"/>
    </location>
</feature>
<dbReference type="PANTHER" id="PTHR46847:SF3">
    <property type="entry name" value="GALACTOFURANOSE-BINDING PROTEIN YTFQ"/>
    <property type="match status" value="1"/>
</dbReference>
<feature type="domain" description="Periplasmic binding protein" evidence="5">
    <location>
        <begin position="144"/>
        <end position="402"/>
    </location>
</feature>
<evidence type="ECO:0000256" key="1">
    <source>
        <dbReference type="ARBA" id="ARBA00004196"/>
    </source>
</evidence>
<dbReference type="Gene3D" id="3.40.50.2300">
    <property type="match status" value="2"/>
</dbReference>
<evidence type="ECO:0000256" key="4">
    <source>
        <dbReference type="SAM" id="MobiDB-lite"/>
    </source>
</evidence>
<dbReference type="SUPFAM" id="SSF53681">
    <property type="entry name" value="Aspartate/glutamate racemase"/>
    <property type="match status" value="1"/>
</dbReference>
<dbReference type="RefSeq" id="WP_344157236.1">
    <property type="nucleotide sequence ID" value="NZ_BAAABV010000015.1"/>
</dbReference>